<name>A0ABP7EC92_9MICO</name>
<reference evidence="3" key="1">
    <citation type="journal article" date="2019" name="Int. J. Syst. Evol. Microbiol.">
        <title>The Global Catalogue of Microorganisms (GCM) 10K type strain sequencing project: providing services to taxonomists for standard genome sequencing and annotation.</title>
        <authorList>
            <consortium name="The Broad Institute Genomics Platform"/>
            <consortium name="The Broad Institute Genome Sequencing Center for Infectious Disease"/>
            <person name="Wu L."/>
            <person name="Ma J."/>
        </authorList>
    </citation>
    <scope>NUCLEOTIDE SEQUENCE [LARGE SCALE GENOMIC DNA]</scope>
    <source>
        <strain evidence="3">JCM 17125</strain>
    </source>
</reference>
<accession>A0ABP7EC92</accession>
<comment type="caution">
    <text evidence="2">The sequence shown here is derived from an EMBL/GenBank/DDBJ whole genome shotgun (WGS) entry which is preliminary data.</text>
</comment>
<evidence type="ECO:0000313" key="2">
    <source>
        <dbReference type="EMBL" id="GAA3716390.1"/>
    </source>
</evidence>
<evidence type="ECO:0000313" key="3">
    <source>
        <dbReference type="Proteomes" id="UP001501468"/>
    </source>
</evidence>
<dbReference type="EMBL" id="BAABDC010000007">
    <property type="protein sequence ID" value="GAA3716390.1"/>
    <property type="molecule type" value="Genomic_DNA"/>
</dbReference>
<feature type="compositionally biased region" description="Polar residues" evidence="1">
    <location>
        <begin position="1"/>
        <end position="10"/>
    </location>
</feature>
<proteinExistence type="predicted"/>
<evidence type="ECO:0000256" key="1">
    <source>
        <dbReference type="SAM" id="MobiDB-lite"/>
    </source>
</evidence>
<protein>
    <submittedName>
        <fullName evidence="2">Uncharacterized protein</fullName>
    </submittedName>
</protein>
<organism evidence="2 3">
    <name type="scientific">Terrabacter ginsenosidimutans</name>
    <dbReference type="NCBI Taxonomy" id="490575"/>
    <lineage>
        <taxon>Bacteria</taxon>
        <taxon>Bacillati</taxon>
        <taxon>Actinomycetota</taxon>
        <taxon>Actinomycetes</taxon>
        <taxon>Micrococcales</taxon>
        <taxon>Intrasporangiaceae</taxon>
        <taxon>Terrabacter</taxon>
    </lineage>
</organism>
<feature type="region of interest" description="Disordered" evidence="1">
    <location>
        <begin position="1"/>
        <end position="61"/>
    </location>
</feature>
<sequence length="61" mass="6825">MKGSFGTRSHPTTERDTQWRNGAEPRRTRIPEDHEIVESDRLPPSDQPPQVHPGVGGTHDA</sequence>
<dbReference type="Proteomes" id="UP001501468">
    <property type="component" value="Unassembled WGS sequence"/>
</dbReference>
<feature type="compositionally biased region" description="Basic and acidic residues" evidence="1">
    <location>
        <begin position="11"/>
        <end position="43"/>
    </location>
</feature>
<keyword evidence="3" id="KW-1185">Reference proteome</keyword>
<gene>
    <name evidence="2" type="ORF">GCM10022399_36290</name>
</gene>